<evidence type="ECO:0000313" key="1">
    <source>
        <dbReference type="EMBL" id="OSC97810.1"/>
    </source>
</evidence>
<dbReference type="AlphaFoldDB" id="A0A1Y2IBL0"/>
<keyword evidence="2" id="KW-1185">Reference proteome</keyword>
<gene>
    <name evidence="1" type="ORF">PYCCODRAFT_1428258</name>
</gene>
<evidence type="ECO:0000313" key="2">
    <source>
        <dbReference type="Proteomes" id="UP000193067"/>
    </source>
</evidence>
<sequence length="434" mass="46265">MTASDRLRANLTLSSGSADGAESFSRFALLGEFGEVPGGYSTMHGTLPFNSSGHHDWGPYPPDLTSDLSPDARPTAMSLRAGDVGRYDQSVTSFSLGEWFGHTPAMSLAPFDTSSWPDPSSLETNSSSTLLWPPHPTLAVVTERYACGTSDVLGPAYPSELPKGVCPGDPRHSPPYPAELSDINFCSVGMQRVVYPYSYSHPSSGTVPSPADSHSGVADFDCIAARPSFALQPQPPGWSYQLSSLYPSLPLDVMGSESTSSESSMTHPQPSETLAFSAFRHHPLGASNTDTLQHGTPQVRELPLVRFPARMGAQDLSKSITVLCLNALKYIDIVCLIYRSTLMANSIILSIGPGTALTVTDVSRANVTSTDTSESVIQMCRNRTIPLAAFSSDGGVTATRALCPSWTTRLTERIGSKGDALPHYQTGTIAPSQN</sequence>
<name>A0A1Y2IBL0_TRAC3</name>
<proteinExistence type="predicted"/>
<dbReference type="EMBL" id="KZ084146">
    <property type="protein sequence ID" value="OSC97810.1"/>
    <property type="molecule type" value="Genomic_DNA"/>
</dbReference>
<reference evidence="1 2" key="1">
    <citation type="journal article" date="2015" name="Biotechnol. Biofuels">
        <title>Enhanced degradation of softwood versus hardwood by the white-rot fungus Pycnoporus coccineus.</title>
        <authorList>
            <person name="Couturier M."/>
            <person name="Navarro D."/>
            <person name="Chevret D."/>
            <person name="Henrissat B."/>
            <person name="Piumi F."/>
            <person name="Ruiz-Duenas F.J."/>
            <person name="Martinez A.T."/>
            <person name="Grigoriev I.V."/>
            <person name="Riley R."/>
            <person name="Lipzen A."/>
            <person name="Berrin J.G."/>
            <person name="Master E.R."/>
            <person name="Rosso M.N."/>
        </authorList>
    </citation>
    <scope>NUCLEOTIDE SEQUENCE [LARGE SCALE GENOMIC DNA]</scope>
    <source>
        <strain evidence="1 2">BRFM310</strain>
    </source>
</reference>
<protein>
    <submittedName>
        <fullName evidence="1">Uncharacterized protein</fullName>
    </submittedName>
</protein>
<dbReference type="Proteomes" id="UP000193067">
    <property type="component" value="Unassembled WGS sequence"/>
</dbReference>
<organism evidence="1 2">
    <name type="scientific">Trametes coccinea (strain BRFM310)</name>
    <name type="common">Pycnoporus coccineus</name>
    <dbReference type="NCBI Taxonomy" id="1353009"/>
    <lineage>
        <taxon>Eukaryota</taxon>
        <taxon>Fungi</taxon>
        <taxon>Dikarya</taxon>
        <taxon>Basidiomycota</taxon>
        <taxon>Agaricomycotina</taxon>
        <taxon>Agaricomycetes</taxon>
        <taxon>Polyporales</taxon>
        <taxon>Polyporaceae</taxon>
        <taxon>Trametes</taxon>
    </lineage>
</organism>
<accession>A0A1Y2IBL0</accession>